<evidence type="ECO:0000256" key="1">
    <source>
        <dbReference type="SAM" id="MobiDB-lite"/>
    </source>
</evidence>
<gene>
    <name evidence="4" type="ORF">BSL78_19973</name>
</gene>
<dbReference type="InterPro" id="IPR000719">
    <property type="entry name" value="Prot_kinase_dom"/>
</dbReference>
<feature type="transmembrane region" description="Helical" evidence="2">
    <location>
        <begin position="36"/>
        <end position="60"/>
    </location>
</feature>
<dbReference type="Pfam" id="PF07714">
    <property type="entry name" value="PK_Tyr_Ser-Thr"/>
    <property type="match status" value="1"/>
</dbReference>
<dbReference type="InterPro" id="IPR050122">
    <property type="entry name" value="RTK"/>
</dbReference>
<dbReference type="InterPro" id="IPR020635">
    <property type="entry name" value="Tyr_kinase_cat_dom"/>
</dbReference>
<evidence type="ECO:0000313" key="4">
    <source>
        <dbReference type="EMBL" id="PIK43188.1"/>
    </source>
</evidence>
<dbReference type="OrthoDB" id="535945at2759"/>
<evidence type="ECO:0000259" key="3">
    <source>
        <dbReference type="PROSITE" id="PS50011"/>
    </source>
</evidence>
<dbReference type="Gene3D" id="3.30.200.20">
    <property type="entry name" value="Phosphorylase Kinase, domain 1"/>
    <property type="match status" value="1"/>
</dbReference>
<organism evidence="4 5">
    <name type="scientific">Stichopus japonicus</name>
    <name type="common">Sea cucumber</name>
    <dbReference type="NCBI Taxonomy" id="307972"/>
    <lineage>
        <taxon>Eukaryota</taxon>
        <taxon>Metazoa</taxon>
        <taxon>Echinodermata</taxon>
        <taxon>Eleutherozoa</taxon>
        <taxon>Echinozoa</taxon>
        <taxon>Holothuroidea</taxon>
        <taxon>Aspidochirotacea</taxon>
        <taxon>Aspidochirotida</taxon>
        <taxon>Stichopodidae</taxon>
        <taxon>Apostichopus</taxon>
    </lineage>
</organism>
<protein>
    <submittedName>
        <fullName evidence="4">Putative vascular endothelial growth factor receptor 1-like</fullName>
    </submittedName>
</protein>
<dbReference type="PROSITE" id="PS50011">
    <property type="entry name" value="PROTEIN_KINASE_DOM"/>
    <property type="match status" value="1"/>
</dbReference>
<sequence>MTSPKRTTPVDDPVTPPEMLKTDPTPSSPPMPDPTIYIIISVVAAVIAVLMVCVFLYMFYRVCCSKDEKIHTAYIPQKKRPNHYSFKEPKVPIEFKGKEITDFGNLEVEREPLDRGQYGEVYRGTLTGLKGKREKVIVAIKTPKPGASLALKEDFLDEIKLMIEIGNHPHLMSVIGCCTLSEPYYLITEYMKYGALDKFLLRGRA</sequence>
<dbReference type="GO" id="GO:0005886">
    <property type="term" value="C:plasma membrane"/>
    <property type="evidence" value="ECO:0007669"/>
    <property type="project" value="TreeGrafter"/>
</dbReference>
<dbReference type="STRING" id="307972.A0A2G8K5A4"/>
<evidence type="ECO:0000313" key="5">
    <source>
        <dbReference type="Proteomes" id="UP000230750"/>
    </source>
</evidence>
<dbReference type="InterPro" id="IPR011009">
    <property type="entry name" value="Kinase-like_dom_sf"/>
</dbReference>
<dbReference type="PANTHER" id="PTHR24416">
    <property type="entry name" value="TYROSINE-PROTEIN KINASE RECEPTOR"/>
    <property type="match status" value="1"/>
</dbReference>
<accession>A0A2G8K5A4</accession>
<feature type="region of interest" description="Disordered" evidence="1">
    <location>
        <begin position="1"/>
        <end position="29"/>
    </location>
</feature>
<keyword evidence="2" id="KW-0472">Membrane</keyword>
<proteinExistence type="predicted"/>
<dbReference type="SMART" id="SM00219">
    <property type="entry name" value="TyrKc"/>
    <property type="match status" value="1"/>
</dbReference>
<dbReference type="InterPro" id="IPR001245">
    <property type="entry name" value="Ser-Thr/Tyr_kinase_cat_dom"/>
</dbReference>
<dbReference type="SUPFAM" id="SSF56112">
    <property type="entry name" value="Protein kinase-like (PK-like)"/>
    <property type="match status" value="1"/>
</dbReference>
<evidence type="ECO:0000256" key="2">
    <source>
        <dbReference type="SAM" id="Phobius"/>
    </source>
</evidence>
<dbReference type="PANTHER" id="PTHR24416:SF620">
    <property type="entry name" value="TYROSINE-PROTEIN KINASE RECEPTOR TORSO"/>
    <property type="match status" value="1"/>
</dbReference>
<dbReference type="Proteomes" id="UP000230750">
    <property type="component" value="Unassembled WGS sequence"/>
</dbReference>
<keyword evidence="5" id="KW-1185">Reference proteome</keyword>
<dbReference type="GO" id="GO:0004714">
    <property type="term" value="F:transmembrane receptor protein tyrosine kinase activity"/>
    <property type="evidence" value="ECO:0007669"/>
    <property type="project" value="TreeGrafter"/>
</dbReference>
<reference evidence="4 5" key="1">
    <citation type="journal article" date="2017" name="PLoS Biol.">
        <title>The sea cucumber genome provides insights into morphological evolution and visceral regeneration.</title>
        <authorList>
            <person name="Zhang X."/>
            <person name="Sun L."/>
            <person name="Yuan J."/>
            <person name="Sun Y."/>
            <person name="Gao Y."/>
            <person name="Zhang L."/>
            <person name="Li S."/>
            <person name="Dai H."/>
            <person name="Hamel J.F."/>
            <person name="Liu C."/>
            <person name="Yu Y."/>
            <person name="Liu S."/>
            <person name="Lin W."/>
            <person name="Guo K."/>
            <person name="Jin S."/>
            <person name="Xu P."/>
            <person name="Storey K.B."/>
            <person name="Huan P."/>
            <person name="Zhang T."/>
            <person name="Zhou Y."/>
            <person name="Zhang J."/>
            <person name="Lin C."/>
            <person name="Li X."/>
            <person name="Xing L."/>
            <person name="Huo D."/>
            <person name="Sun M."/>
            <person name="Wang L."/>
            <person name="Mercier A."/>
            <person name="Li F."/>
            <person name="Yang H."/>
            <person name="Xiang J."/>
        </authorList>
    </citation>
    <scope>NUCLEOTIDE SEQUENCE [LARGE SCALE GENOMIC DNA]</scope>
    <source>
        <strain evidence="4">Shaxun</strain>
        <tissue evidence="4">Muscle</tissue>
    </source>
</reference>
<dbReference type="AlphaFoldDB" id="A0A2G8K5A4"/>
<name>A0A2G8K5A4_STIJA</name>
<dbReference type="GO" id="GO:0005524">
    <property type="term" value="F:ATP binding"/>
    <property type="evidence" value="ECO:0007669"/>
    <property type="project" value="InterPro"/>
</dbReference>
<keyword evidence="2" id="KW-0812">Transmembrane</keyword>
<dbReference type="GO" id="GO:0043235">
    <property type="term" value="C:receptor complex"/>
    <property type="evidence" value="ECO:0007669"/>
    <property type="project" value="TreeGrafter"/>
</dbReference>
<keyword evidence="4" id="KW-0675">Receptor</keyword>
<feature type="non-terminal residue" evidence="4">
    <location>
        <position position="205"/>
    </location>
</feature>
<feature type="domain" description="Protein kinase" evidence="3">
    <location>
        <begin position="107"/>
        <end position="205"/>
    </location>
</feature>
<dbReference type="EMBL" id="MRZV01000868">
    <property type="protein sequence ID" value="PIK43188.1"/>
    <property type="molecule type" value="Genomic_DNA"/>
</dbReference>
<dbReference type="GO" id="GO:0007169">
    <property type="term" value="P:cell surface receptor protein tyrosine kinase signaling pathway"/>
    <property type="evidence" value="ECO:0007669"/>
    <property type="project" value="TreeGrafter"/>
</dbReference>
<keyword evidence="2" id="KW-1133">Transmembrane helix</keyword>
<comment type="caution">
    <text evidence="4">The sequence shown here is derived from an EMBL/GenBank/DDBJ whole genome shotgun (WGS) entry which is preliminary data.</text>
</comment>